<dbReference type="InterPro" id="IPR008978">
    <property type="entry name" value="HSP20-like_chaperone"/>
</dbReference>
<evidence type="ECO:0000313" key="5">
    <source>
        <dbReference type="Proteomes" id="UP000198661"/>
    </source>
</evidence>
<dbReference type="OrthoDB" id="1806521at2"/>
<feature type="domain" description="SHSP" evidence="3">
    <location>
        <begin position="28"/>
        <end position="139"/>
    </location>
</feature>
<dbReference type="InterPro" id="IPR002068">
    <property type="entry name" value="A-crystallin/Hsp20_dom"/>
</dbReference>
<evidence type="ECO:0000256" key="1">
    <source>
        <dbReference type="PROSITE-ProRule" id="PRU00285"/>
    </source>
</evidence>
<reference evidence="4 5" key="1">
    <citation type="submission" date="2016-10" db="EMBL/GenBank/DDBJ databases">
        <authorList>
            <person name="de Groot N.N."/>
        </authorList>
    </citation>
    <scope>NUCLEOTIDE SEQUENCE [LARGE SCALE GENOMIC DNA]</scope>
    <source>
        <strain evidence="4 5">DSM 44945</strain>
    </source>
</reference>
<dbReference type="RefSeq" id="WP_092040496.1">
    <property type="nucleotide sequence ID" value="NZ_FOOK01000031.1"/>
</dbReference>
<dbReference type="SUPFAM" id="SSF49764">
    <property type="entry name" value="HSP20-like chaperones"/>
    <property type="match status" value="1"/>
</dbReference>
<protein>
    <submittedName>
        <fullName evidence="4">HSP20 family protein</fullName>
    </submittedName>
</protein>
<dbReference type="AlphaFoldDB" id="A0A1I2RSM5"/>
<comment type="similarity">
    <text evidence="1 2">Belongs to the small heat shock protein (HSP20) family.</text>
</comment>
<dbReference type="Pfam" id="PF00011">
    <property type="entry name" value="HSP20"/>
    <property type="match status" value="1"/>
</dbReference>
<dbReference type="CDD" id="cd06464">
    <property type="entry name" value="ACD_sHsps-like"/>
    <property type="match status" value="1"/>
</dbReference>
<dbReference type="PROSITE" id="PS01031">
    <property type="entry name" value="SHSP"/>
    <property type="match status" value="1"/>
</dbReference>
<evidence type="ECO:0000259" key="3">
    <source>
        <dbReference type="PROSITE" id="PS01031"/>
    </source>
</evidence>
<gene>
    <name evidence="4" type="ORF">SAMN04488025_13143</name>
</gene>
<sequence>MESGFPWRKWVQLADRFLGEDFWSDLEKEVPDSVPKVDVYHTRSEVIVLVDLPGMEDLSRLQLRTDGQHLMIKGNIPSRYDRLDVSVAERPKGEFHRSIPLGAWVTRHQARARYRRGVLEVRLPKVSAPKTAPIRVREG</sequence>
<dbReference type="STRING" id="201973.SAMN04488025_13143"/>
<organism evidence="4 5">
    <name type="scientific">Planifilum fulgidum</name>
    <dbReference type="NCBI Taxonomy" id="201973"/>
    <lineage>
        <taxon>Bacteria</taxon>
        <taxon>Bacillati</taxon>
        <taxon>Bacillota</taxon>
        <taxon>Bacilli</taxon>
        <taxon>Bacillales</taxon>
        <taxon>Thermoactinomycetaceae</taxon>
        <taxon>Planifilum</taxon>
    </lineage>
</organism>
<proteinExistence type="inferred from homology"/>
<name>A0A1I2RSM5_9BACL</name>
<dbReference type="EMBL" id="FOOK01000031">
    <property type="protein sequence ID" value="SFG40821.1"/>
    <property type="molecule type" value="Genomic_DNA"/>
</dbReference>
<dbReference type="Proteomes" id="UP000198661">
    <property type="component" value="Unassembled WGS sequence"/>
</dbReference>
<evidence type="ECO:0000256" key="2">
    <source>
        <dbReference type="RuleBase" id="RU003616"/>
    </source>
</evidence>
<evidence type="ECO:0000313" key="4">
    <source>
        <dbReference type="EMBL" id="SFG40821.1"/>
    </source>
</evidence>
<accession>A0A1I2RSM5</accession>
<keyword evidence="5" id="KW-1185">Reference proteome</keyword>
<dbReference type="Gene3D" id="2.60.40.790">
    <property type="match status" value="1"/>
</dbReference>